<evidence type="ECO:0000256" key="6">
    <source>
        <dbReference type="ARBA" id="ARBA00023136"/>
    </source>
</evidence>
<dbReference type="GO" id="GO:0042147">
    <property type="term" value="P:retrograde transport, endosome to Golgi"/>
    <property type="evidence" value="ECO:0007669"/>
    <property type="project" value="TreeGrafter"/>
</dbReference>
<feature type="transmembrane region" description="Helical" evidence="8">
    <location>
        <begin position="221"/>
        <end position="240"/>
    </location>
</feature>
<evidence type="ECO:0000259" key="11">
    <source>
        <dbReference type="Pfam" id="PF21902"/>
    </source>
</evidence>
<evidence type="ECO:0000256" key="7">
    <source>
        <dbReference type="SAM" id="MobiDB-lite"/>
    </source>
</evidence>
<keyword evidence="5 8" id="KW-1133">Transmembrane helix</keyword>
<organism evidence="12 13">
    <name type="scientific">Neolecta irregularis (strain DAH-3)</name>
    <dbReference type="NCBI Taxonomy" id="1198029"/>
    <lineage>
        <taxon>Eukaryota</taxon>
        <taxon>Fungi</taxon>
        <taxon>Dikarya</taxon>
        <taxon>Ascomycota</taxon>
        <taxon>Taphrinomycotina</taxon>
        <taxon>Neolectales</taxon>
        <taxon>Neolectaceae</taxon>
        <taxon>Neolecta</taxon>
    </lineage>
</organism>
<evidence type="ECO:0000256" key="1">
    <source>
        <dbReference type="ARBA" id="ARBA00004141"/>
    </source>
</evidence>
<feature type="domain" description="PTM1-like N-terminal" evidence="11">
    <location>
        <begin position="37"/>
        <end position="174"/>
    </location>
</feature>
<evidence type="ECO:0000256" key="2">
    <source>
        <dbReference type="ARBA" id="ARBA00007883"/>
    </source>
</evidence>
<comment type="similarity">
    <text evidence="2">Belongs to the LU7TM family.</text>
</comment>
<dbReference type="GO" id="GO:0005794">
    <property type="term" value="C:Golgi apparatus"/>
    <property type="evidence" value="ECO:0007669"/>
    <property type="project" value="TreeGrafter"/>
</dbReference>
<feature type="transmembrane region" description="Helical" evidence="8">
    <location>
        <begin position="307"/>
        <end position="326"/>
    </location>
</feature>
<dbReference type="InterPro" id="IPR009637">
    <property type="entry name" value="GPR107/GPR108-like"/>
</dbReference>
<feature type="region of interest" description="Disordered" evidence="7">
    <location>
        <begin position="464"/>
        <end position="517"/>
    </location>
</feature>
<evidence type="ECO:0000256" key="3">
    <source>
        <dbReference type="ARBA" id="ARBA00022692"/>
    </source>
</evidence>
<comment type="subcellular location">
    <subcellularLocation>
        <location evidence="1">Membrane</location>
        <topology evidence="1">Multi-pass membrane protein</topology>
    </subcellularLocation>
</comment>
<dbReference type="GO" id="GO:0005829">
    <property type="term" value="C:cytosol"/>
    <property type="evidence" value="ECO:0007669"/>
    <property type="project" value="GOC"/>
</dbReference>
<feature type="compositionally biased region" description="Basic and acidic residues" evidence="7">
    <location>
        <begin position="474"/>
        <end position="484"/>
    </location>
</feature>
<dbReference type="InterPro" id="IPR053938">
    <property type="entry name" value="PTM1-like_N"/>
</dbReference>
<dbReference type="EMBL" id="LXFE01000491">
    <property type="protein sequence ID" value="OLL25151.1"/>
    <property type="molecule type" value="Genomic_DNA"/>
</dbReference>
<dbReference type="Pfam" id="PF06814">
    <property type="entry name" value="GOST_TM"/>
    <property type="match status" value="1"/>
</dbReference>
<sequence>MSRETPKSIMLALLLVLLCQISLVFGYEQYISESFSQRQRCAGMYSRKDAGGTMDPFIEVVILPSLSEMTSIVSLVIFEFKDLNRLGKAPEGRKELSYLCDTLAIEDKLCVDDQYGRYLVNLDKSNKTSIVTVAIDLMDPIPVKYPIYSTGYYCVGTEPFMNVELYEGIVVWRNSYGELPAAELPRLAFYGALTIAYALLGVFYGFLYFRHRDDILPLQNYISAMIAFLAIEMTFIWGYYHNVDRYDESDLHSLSCLGCNYECLSKFLLTLSSFNRELFYETLTDIHVSMGYSIVKPSLGGEMKRIRLLAGAHFILGTMYAILTMLTSPEDGGFLVLLVILPLAATMTAFYSWTLSSLTGTIKYLAERKQHQKGLLYRRIWRLLICILFARRDEIDFIVTFWKSRWFFLDGWLNVIYYAVFATIVFWLRPTANNKRFAMSQELAQEDGDFEIAEFESDVESNIDTTPRVSSVPPHDRPPHEEHNQQIFDIGDEDSEPRTSLDRPSREFEKGEQTGLK</sequence>
<gene>
    <name evidence="12" type="ORF">NEOLI_000605</name>
</gene>
<name>A0A1U7LRK6_NEOID</name>
<feature type="chain" id="PRO_5012798396" description="Membrane protein PTM1" evidence="9">
    <location>
        <begin position="27"/>
        <end position="517"/>
    </location>
</feature>
<evidence type="ECO:0008006" key="14">
    <source>
        <dbReference type="Google" id="ProtNLM"/>
    </source>
</evidence>
<keyword evidence="6 8" id="KW-0472">Membrane</keyword>
<dbReference type="Pfam" id="PF21902">
    <property type="entry name" value="PTM1-like_N"/>
    <property type="match status" value="1"/>
</dbReference>
<feature type="transmembrane region" description="Helical" evidence="8">
    <location>
        <begin position="187"/>
        <end position="209"/>
    </location>
</feature>
<evidence type="ECO:0000256" key="8">
    <source>
        <dbReference type="SAM" id="Phobius"/>
    </source>
</evidence>
<feature type="domain" description="GOST seven transmembrane" evidence="10">
    <location>
        <begin position="185"/>
        <end position="435"/>
    </location>
</feature>
<dbReference type="AlphaFoldDB" id="A0A1U7LRK6"/>
<keyword evidence="13" id="KW-1185">Reference proteome</keyword>
<dbReference type="OMA" id="TWGFYDF"/>
<feature type="transmembrane region" description="Helical" evidence="8">
    <location>
        <begin position="411"/>
        <end position="428"/>
    </location>
</feature>
<reference evidence="12 13" key="1">
    <citation type="submission" date="2016-04" db="EMBL/GenBank/DDBJ databases">
        <title>Evolutionary innovation and constraint leading to complex multicellularity in the Ascomycota.</title>
        <authorList>
            <person name="Cisse O."/>
            <person name="Nguyen A."/>
            <person name="Hewitt D.A."/>
            <person name="Jedd G."/>
            <person name="Stajich J.E."/>
        </authorList>
    </citation>
    <scope>NUCLEOTIDE SEQUENCE [LARGE SCALE GENOMIC DNA]</scope>
    <source>
        <strain evidence="12 13">DAH-3</strain>
    </source>
</reference>
<dbReference type="PANTHER" id="PTHR21229">
    <property type="entry name" value="LUNG SEVEN TRANSMEMBRANE RECEPTOR"/>
    <property type="match status" value="1"/>
</dbReference>
<evidence type="ECO:0000256" key="9">
    <source>
        <dbReference type="SAM" id="SignalP"/>
    </source>
</evidence>
<dbReference type="GO" id="GO:0016020">
    <property type="term" value="C:membrane"/>
    <property type="evidence" value="ECO:0007669"/>
    <property type="project" value="UniProtKB-SubCell"/>
</dbReference>
<evidence type="ECO:0000256" key="5">
    <source>
        <dbReference type="ARBA" id="ARBA00022989"/>
    </source>
</evidence>
<dbReference type="STRING" id="1198029.A0A1U7LRK6"/>
<dbReference type="Proteomes" id="UP000186594">
    <property type="component" value="Unassembled WGS sequence"/>
</dbReference>
<accession>A0A1U7LRK6</accession>
<feature type="compositionally biased region" description="Basic and acidic residues" evidence="7">
    <location>
        <begin position="496"/>
        <end position="517"/>
    </location>
</feature>
<evidence type="ECO:0000313" key="13">
    <source>
        <dbReference type="Proteomes" id="UP000186594"/>
    </source>
</evidence>
<feature type="transmembrane region" description="Helical" evidence="8">
    <location>
        <begin position="375"/>
        <end position="391"/>
    </location>
</feature>
<keyword evidence="4 9" id="KW-0732">Signal</keyword>
<feature type="transmembrane region" description="Helical" evidence="8">
    <location>
        <begin position="332"/>
        <end position="354"/>
    </location>
</feature>
<evidence type="ECO:0000259" key="10">
    <source>
        <dbReference type="Pfam" id="PF06814"/>
    </source>
</evidence>
<dbReference type="PANTHER" id="PTHR21229:SF1">
    <property type="entry name" value="GH17801P"/>
    <property type="match status" value="1"/>
</dbReference>
<dbReference type="InterPro" id="IPR053937">
    <property type="entry name" value="GOST_TM"/>
</dbReference>
<evidence type="ECO:0000313" key="12">
    <source>
        <dbReference type="EMBL" id="OLL25151.1"/>
    </source>
</evidence>
<protein>
    <recommendedName>
        <fullName evidence="14">Membrane protein PTM1</fullName>
    </recommendedName>
</protein>
<dbReference type="OrthoDB" id="19932at2759"/>
<comment type="caution">
    <text evidence="12">The sequence shown here is derived from an EMBL/GenBank/DDBJ whole genome shotgun (WGS) entry which is preliminary data.</text>
</comment>
<feature type="signal peptide" evidence="9">
    <location>
        <begin position="1"/>
        <end position="26"/>
    </location>
</feature>
<keyword evidence="3 8" id="KW-0812">Transmembrane</keyword>
<evidence type="ECO:0000256" key="4">
    <source>
        <dbReference type="ARBA" id="ARBA00022729"/>
    </source>
</evidence>
<proteinExistence type="inferred from homology"/>